<gene>
    <name evidence="2" type="ORF">Msi02_66800</name>
</gene>
<keyword evidence="3" id="KW-1185">Reference proteome</keyword>
<dbReference type="Proteomes" id="UP000660454">
    <property type="component" value="Unassembled WGS sequence"/>
</dbReference>
<sequence length="127" mass="14038">MVVGQQHVDVGEQLVQRVDEPALRVVLRLVAVQVLDEPGERPAEVAGDDLPRLLLAYGLLLAFRRVGVDRHVPRVDLRQVVDQGVPGDPARVQGRVDQRGEADRDQAQGEGVLRVVLVPGDVLRRHR</sequence>
<proteinExistence type="predicted"/>
<protein>
    <submittedName>
        <fullName evidence="2">Uncharacterized protein</fullName>
    </submittedName>
</protein>
<evidence type="ECO:0000256" key="1">
    <source>
        <dbReference type="SAM" id="MobiDB-lite"/>
    </source>
</evidence>
<feature type="compositionally biased region" description="Basic and acidic residues" evidence="1">
    <location>
        <begin position="94"/>
        <end position="106"/>
    </location>
</feature>
<evidence type="ECO:0000313" key="2">
    <source>
        <dbReference type="EMBL" id="GIH65863.1"/>
    </source>
</evidence>
<organism evidence="2 3">
    <name type="scientific">Microbispora siamensis</name>
    <dbReference type="NCBI Taxonomy" id="564413"/>
    <lineage>
        <taxon>Bacteria</taxon>
        <taxon>Bacillati</taxon>
        <taxon>Actinomycetota</taxon>
        <taxon>Actinomycetes</taxon>
        <taxon>Streptosporangiales</taxon>
        <taxon>Streptosporangiaceae</taxon>
        <taxon>Microbispora</taxon>
    </lineage>
</organism>
<name>A0ABQ4GWS1_9ACTN</name>
<feature type="region of interest" description="Disordered" evidence="1">
    <location>
        <begin position="86"/>
        <end position="106"/>
    </location>
</feature>
<dbReference type="EMBL" id="BOOF01000045">
    <property type="protein sequence ID" value="GIH65863.1"/>
    <property type="molecule type" value="Genomic_DNA"/>
</dbReference>
<reference evidence="2 3" key="1">
    <citation type="submission" date="2021-01" db="EMBL/GenBank/DDBJ databases">
        <title>Whole genome shotgun sequence of Microbispora siamensis NBRC 104113.</title>
        <authorList>
            <person name="Komaki H."/>
            <person name="Tamura T."/>
        </authorList>
    </citation>
    <scope>NUCLEOTIDE SEQUENCE [LARGE SCALE GENOMIC DNA]</scope>
    <source>
        <strain evidence="2 3">NBRC 104113</strain>
    </source>
</reference>
<evidence type="ECO:0000313" key="3">
    <source>
        <dbReference type="Proteomes" id="UP000660454"/>
    </source>
</evidence>
<accession>A0ABQ4GWS1</accession>
<comment type="caution">
    <text evidence="2">The sequence shown here is derived from an EMBL/GenBank/DDBJ whole genome shotgun (WGS) entry which is preliminary data.</text>
</comment>